<proteinExistence type="predicted"/>
<name>A0A1M6VA44_XYLRU</name>
<evidence type="ECO:0000313" key="2">
    <source>
        <dbReference type="Proteomes" id="UP000184130"/>
    </source>
</evidence>
<sequence length="40" mass="4570">MSEDKIKKQKEDEQLKDEQLDEVNGGGQVDVFHGKHSVMI</sequence>
<protein>
    <submittedName>
        <fullName evidence="1">Uncharacterized protein</fullName>
    </submittedName>
</protein>
<dbReference type="AlphaFoldDB" id="A0A1M6VA44"/>
<dbReference type="Proteomes" id="UP000184130">
    <property type="component" value="Unassembled WGS sequence"/>
</dbReference>
<dbReference type="RefSeq" id="WP_262503388.1">
    <property type="nucleotide sequence ID" value="NZ_FRBD01000012.1"/>
</dbReference>
<evidence type="ECO:0000313" key="1">
    <source>
        <dbReference type="EMBL" id="SHK78251.1"/>
    </source>
</evidence>
<gene>
    <name evidence="1" type="ORF">SAMN05216463_1127</name>
</gene>
<organism evidence="1 2">
    <name type="scientific">Xylanibacter ruminicola</name>
    <name type="common">Prevotella ruminicola</name>
    <dbReference type="NCBI Taxonomy" id="839"/>
    <lineage>
        <taxon>Bacteria</taxon>
        <taxon>Pseudomonadati</taxon>
        <taxon>Bacteroidota</taxon>
        <taxon>Bacteroidia</taxon>
        <taxon>Bacteroidales</taxon>
        <taxon>Prevotellaceae</taxon>
        <taxon>Xylanibacter</taxon>
    </lineage>
</organism>
<reference evidence="1 2" key="1">
    <citation type="submission" date="2016-11" db="EMBL/GenBank/DDBJ databases">
        <authorList>
            <person name="Jaros S."/>
            <person name="Januszkiewicz K."/>
            <person name="Wedrychowicz H."/>
        </authorList>
    </citation>
    <scope>NUCLEOTIDE SEQUENCE [LARGE SCALE GENOMIC DNA]</scope>
    <source>
        <strain evidence="1 2">KHT3</strain>
    </source>
</reference>
<accession>A0A1M6VA44</accession>
<dbReference type="EMBL" id="FRBD01000012">
    <property type="protein sequence ID" value="SHK78251.1"/>
    <property type="molecule type" value="Genomic_DNA"/>
</dbReference>